<reference evidence="1" key="1">
    <citation type="submission" date="2020-05" db="EMBL/GenBank/DDBJ databases">
        <title>Large-scale comparative analyses of tick genomes elucidate their genetic diversity and vector capacities.</title>
        <authorList>
            <person name="Jia N."/>
            <person name="Wang J."/>
            <person name="Shi W."/>
            <person name="Du L."/>
            <person name="Sun Y."/>
            <person name="Zhan W."/>
            <person name="Jiang J."/>
            <person name="Wang Q."/>
            <person name="Zhang B."/>
            <person name="Ji P."/>
            <person name="Sakyi L.B."/>
            <person name="Cui X."/>
            <person name="Yuan T."/>
            <person name="Jiang B."/>
            <person name="Yang W."/>
            <person name="Lam T.T.-Y."/>
            <person name="Chang Q."/>
            <person name="Ding S."/>
            <person name="Wang X."/>
            <person name="Zhu J."/>
            <person name="Ruan X."/>
            <person name="Zhao L."/>
            <person name="Wei J."/>
            <person name="Que T."/>
            <person name="Du C."/>
            <person name="Cheng J."/>
            <person name="Dai P."/>
            <person name="Han X."/>
            <person name="Huang E."/>
            <person name="Gao Y."/>
            <person name="Liu J."/>
            <person name="Shao H."/>
            <person name="Ye R."/>
            <person name="Li L."/>
            <person name="Wei W."/>
            <person name="Wang X."/>
            <person name="Wang C."/>
            <person name="Yang T."/>
            <person name="Huo Q."/>
            <person name="Li W."/>
            <person name="Guo W."/>
            <person name="Chen H."/>
            <person name="Zhou L."/>
            <person name="Ni X."/>
            <person name="Tian J."/>
            <person name="Zhou Y."/>
            <person name="Sheng Y."/>
            <person name="Liu T."/>
            <person name="Pan Y."/>
            <person name="Xia L."/>
            <person name="Li J."/>
            <person name="Zhao F."/>
            <person name="Cao W."/>
        </authorList>
    </citation>
    <scope>NUCLEOTIDE SEQUENCE</scope>
    <source>
        <strain evidence="1">Hyas-2018</strain>
    </source>
</reference>
<comment type="caution">
    <text evidence="1">The sequence shown here is derived from an EMBL/GenBank/DDBJ whole genome shotgun (WGS) entry which is preliminary data.</text>
</comment>
<evidence type="ECO:0000313" key="2">
    <source>
        <dbReference type="Proteomes" id="UP000821845"/>
    </source>
</evidence>
<protein>
    <submittedName>
        <fullName evidence="1">Uncharacterized protein</fullName>
    </submittedName>
</protein>
<sequence length="284" mass="31245">MDTDKLIALGKELDLEGAELREWVEEQLDWAKEFGAKEKETDDSVTEKKAVAVTDGSESNGHLVPPGECHVHEDDGPSVEEKEQCVTSCEMAAESSQACEDANCSAVENVKNECHVHEDDGPSVEEKERRMTSYEMAAESSRTCEEAECSEVPLEFRSVDAATTNFSLWWTQVKILSTPSTPDTLVSLSKDCEFLCANSMVCIKKELVCNAVPNCPEGIPDTSSHADKSLKTAADEDALLCAADRASVNVYWWIFGVGLIVCVGALACFLFSLFRRCRAGRHRF</sequence>
<accession>A0ACB7TC28</accession>
<organism evidence="1 2">
    <name type="scientific">Hyalomma asiaticum</name>
    <name type="common">Tick</name>
    <dbReference type="NCBI Taxonomy" id="266040"/>
    <lineage>
        <taxon>Eukaryota</taxon>
        <taxon>Metazoa</taxon>
        <taxon>Ecdysozoa</taxon>
        <taxon>Arthropoda</taxon>
        <taxon>Chelicerata</taxon>
        <taxon>Arachnida</taxon>
        <taxon>Acari</taxon>
        <taxon>Parasitiformes</taxon>
        <taxon>Ixodida</taxon>
        <taxon>Ixodoidea</taxon>
        <taxon>Ixodidae</taxon>
        <taxon>Hyalomminae</taxon>
        <taxon>Hyalomma</taxon>
    </lineage>
</organism>
<proteinExistence type="predicted"/>
<dbReference type="EMBL" id="CM023490">
    <property type="protein sequence ID" value="KAH6942952.1"/>
    <property type="molecule type" value="Genomic_DNA"/>
</dbReference>
<keyword evidence="2" id="KW-1185">Reference proteome</keyword>
<dbReference type="Proteomes" id="UP000821845">
    <property type="component" value="Chromosome 10"/>
</dbReference>
<name>A0ACB7TC28_HYAAI</name>
<evidence type="ECO:0000313" key="1">
    <source>
        <dbReference type="EMBL" id="KAH6942952.1"/>
    </source>
</evidence>
<gene>
    <name evidence="1" type="ORF">HPB50_012714</name>
</gene>